<reference evidence="2 3" key="1">
    <citation type="submission" date="2023-10" db="EMBL/GenBank/DDBJ databases">
        <title>Rubellicoccus peritrichatus gen. nov., sp. nov., isolated from an algae of coral reef tank.</title>
        <authorList>
            <person name="Luo J."/>
        </authorList>
    </citation>
    <scope>NUCLEOTIDE SEQUENCE [LARGE SCALE GENOMIC DNA]</scope>
    <source>
        <strain evidence="2 3">CR14</strain>
    </source>
</reference>
<dbReference type="Proteomes" id="UP001304300">
    <property type="component" value="Chromosome"/>
</dbReference>
<keyword evidence="3" id="KW-1185">Reference proteome</keyword>
<evidence type="ECO:0000313" key="3">
    <source>
        <dbReference type="Proteomes" id="UP001304300"/>
    </source>
</evidence>
<organism evidence="2 3">
    <name type="scientific">Rubellicoccus peritrichatus</name>
    <dbReference type="NCBI Taxonomy" id="3080537"/>
    <lineage>
        <taxon>Bacteria</taxon>
        <taxon>Pseudomonadati</taxon>
        <taxon>Verrucomicrobiota</taxon>
        <taxon>Opitutia</taxon>
        <taxon>Puniceicoccales</taxon>
        <taxon>Cerasicoccaceae</taxon>
        <taxon>Rubellicoccus</taxon>
    </lineage>
</organism>
<keyword evidence="1" id="KW-0812">Transmembrane</keyword>
<feature type="transmembrane region" description="Helical" evidence="1">
    <location>
        <begin position="21"/>
        <end position="40"/>
    </location>
</feature>
<sequence>MNRLLEIAGFVLDILSKVARPLALILGPFGLLVLLMVEGLKWARWALFSTIQYLDTQLATFDFTWLDMNSSIATAIFEGINTFLPLDYMFSVVIAFGNILITCTVMRIIKSFVPGW</sequence>
<keyword evidence="1" id="KW-1133">Transmembrane helix</keyword>
<dbReference type="AlphaFoldDB" id="A0AAQ3L598"/>
<dbReference type="RefSeq" id="WP_317831633.1">
    <property type="nucleotide sequence ID" value="NZ_CP136920.1"/>
</dbReference>
<protein>
    <recommendedName>
        <fullName evidence="4">DUF2523 domain-containing protein</fullName>
    </recommendedName>
</protein>
<accession>A0AAQ3L598</accession>
<evidence type="ECO:0000313" key="2">
    <source>
        <dbReference type="EMBL" id="WOO39659.1"/>
    </source>
</evidence>
<evidence type="ECO:0000256" key="1">
    <source>
        <dbReference type="SAM" id="Phobius"/>
    </source>
</evidence>
<name>A0AAQ3L598_9BACT</name>
<keyword evidence="1" id="KW-0472">Membrane</keyword>
<proteinExistence type="predicted"/>
<gene>
    <name evidence="2" type="ORF">RZN69_13630</name>
</gene>
<dbReference type="KEGG" id="puo:RZN69_13630"/>
<evidence type="ECO:0008006" key="4">
    <source>
        <dbReference type="Google" id="ProtNLM"/>
    </source>
</evidence>
<feature type="transmembrane region" description="Helical" evidence="1">
    <location>
        <begin position="88"/>
        <end position="109"/>
    </location>
</feature>
<dbReference type="EMBL" id="CP136920">
    <property type="protein sequence ID" value="WOO39659.1"/>
    <property type="molecule type" value="Genomic_DNA"/>
</dbReference>